<name>A0A939SUN0_SERMA</name>
<proteinExistence type="predicted"/>
<evidence type="ECO:0000313" key="1">
    <source>
        <dbReference type="EMBL" id="MBO2006895.1"/>
    </source>
</evidence>
<accession>A0A939SUN0</accession>
<dbReference type="EMBL" id="JAGETR010000069">
    <property type="protein sequence ID" value="MBO2006895.1"/>
    <property type="molecule type" value="Genomic_DNA"/>
</dbReference>
<protein>
    <submittedName>
        <fullName evidence="1">Uncharacterized protein</fullName>
    </submittedName>
</protein>
<organism evidence="1">
    <name type="scientific">Serratia marcescens</name>
    <dbReference type="NCBI Taxonomy" id="615"/>
    <lineage>
        <taxon>Bacteria</taxon>
        <taxon>Pseudomonadati</taxon>
        <taxon>Pseudomonadota</taxon>
        <taxon>Gammaproteobacteria</taxon>
        <taxon>Enterobacterales</taxon>
        <taxon>Yersiniaceae</taxon>
        <taxon>Serratia</taxon>
    </lineage>
</organism>
<sequence>MKESAFFIPSALAMAAGVPSTMFAPSTLRTAIFGFGSQLQLIHGRYDRTAPLIPARRRADAAGRLWPPFEGPRYRGVRTFDDCMLQFTAAGQSAVVPKHAMQRRAGFATAAREAHRKTG</sequence>
<reference evidence="1" key="1">
    <citation type="submission" date="2021-03" db="EMBL/GenBank/DDBJ databases">
        <title>Molecular epidemiology and mechanisms of colistin and carbapenem resistance in Enterobacteriaceae from clinical isolates, the environment and porcine samples in Pretoria, South Africa.</title>
        <authorList>
            <person name="Bogoshi D."/>
            <person name="Mbelle N.M."/>
            <person name="Naidoo V."/>
            <person name="Osei Sekyere J."/>
        </authorList>
    </citation>
    <scope>NUCLEOTIDE SEQUENCE</scope>
    <source>
        <strain evidence="1">C080</strain>
    </source>
</reference>
<comment type="caution">
    <text evidence="1">The sequence shown here is derived from an EMBL/GenBank/DDBJ whole genome shotgun (WGS) entry which is preliminary data.</text>
</comment>
<dbReference type="AlphaFoldDB" id="A0A939SUN0"/>
<gene>
    <name evidence="1" type="ORF">J4732_11565</name>
</gene>